<evidence type="ECO:0000313" key="2">
    <source>
        <dbReference type="EMBL" id="KAH7271816.1"/>
    </source>
</evidence>
<dbReference type="InterPro" id="IPR009071">
    <property type="entry name" value="HMG_box_dom"/>
</dbReference>
<dbReference type="SUPFAM" id="SSF47095">
    <property type="entry name" value="HMG-box"/>
    <property type="match status" value="1"/>
</dbReference>
<dbReference type="Proteomes" id="UP000736672">
    <property type="component" value="Unassembled WGS sequence"/>
</dbReference>
<dbReference type="InterPro" id="IPR036910">
    <property type="entry name" value="HMG_box_dom_sf"/>
</dbReference>
<feature type="domain" description="HMG box" evidence="1">
    <location>
        <begin position="136"/>
        <end position="197"/>
    </location>
</feature>
<dbReference type="OrthoDB" id="6247875at2759"/>
<name>A0A9P9L0B7_FUSSL</name>
<gene>
    <name evidence="2" type="ORF">B0J15DRAFT_544689</name>
</gene>
<reference evidence="2" key="1">
    <citation type="journal article" date="2021" name="Nat. Commun.">
        <title>Genetic determinants of endophytism in the Arabidopsis root mycobiome.</title>
        <authorList>
            <person name="Mesny F."/>
            <person name="Miyauchi S."/>
            <person name="Thiergart T."/>
            <person name="Pickel B."/>
            <person name="Atanasova L."/>
            <person name="Karlsson M."/>
            <person name="Huettel B."/>
            <person name="Barry K.W."/>
            <person name="Haridas S."/>
            <person name="Chen C."/>
            <person name="Bauer D."/>
            <person name="Andreopoulos W."/>
            <person name="Pangilinan J."/>
            <person name="LaButti K."/>
            <person name="Riley R."/>
            <person name="Lipzen A."/>
            <person name="Clum A."/>
            <person name="Drula E."/>
            <person name="Henrissat B."/>
            <person name="Kohler A."/>
            <person name="Grigoriev I.V."/>
            <person name="Martin F.M."/>
            <person name="Hacquard S."/>
        </authorList>
    </citation>
    <scope>NUCLEOTIDE SEQUENCE</scope>
    <source>
        <strain evidence="2">FSSC 5 MPI-SDFR-AT-0091</strain>
    </source>
</reference>
<dbReference type="AlphaFoldDB" id="A0A9P9L0B7"/>
<comment type="caution">
    <text evidence="2">The sequence shown here is derived from an EMBL/GenBank/DDBJ whole genome shotgun (WGS) entry which is preliminary data.</text>
</comment>
<evidence type="ECO:0000313" key="3">
    <source>
        <dbReference type="Proteomes" id="UP000736672"/>
    </source>
</evidence>
<dbReference type="Gene3D" id="1.10.30.10">
    <property type="entry name" value="High mobility group box domain"/>
    <property type="match status" value="1"/>
</dbReference>
<dbReference type="Pfam" id="PF00505">
    <property type="entry name" value="HMG_box"/>
    <property type="match status" value="1"/>
</dbReference>
<proteinExistence type="predicted"/>
<evidence type="ECO:0000259" key="1">
    <source>
        <dbReference type="Pfam" id="PF00505"/>
    </source>
</evidence>
<organism evidence="2 3">
    <name type="scientific">Fusarium solani</name>
    <name type="common">Filamentous fungus</name>
    <dbReference type="NCBI Taxonomy" id="169388"/>
    <lineage>
        <taxon>Eukaryota</taxon>
        <taxon>Fungi</taxon>
        <taxon>Dikarya</taxon>
        <taxon>Ascomycota</taxon>
        <taxon>Pezizomycotina</taxon>
        <taxon>Sordariomycetes</taxon>
        <taxon>Hypocreomycetidae</taxon>
        <taxon>Hypocreales</taxon>
        <taxon>Nectriaceae</taxon>
        <taxon>Fusarium</taxon>
        <taxon>Fusarium solani species complex</taxon>
    </lineage>
</organism>
<keyword evidence="3" id="KW-1185">Reference proteome</keyword>
<dbReference type="EMBL" id="JAGTJS010000004">
    <property type="protein sequence ID" value="KAH7271816.1"/>
    <property type="molecule type" value="Genomic_DNA"/>
</dbReference>
<sequence length="215" mass="24899">MAPDNISMEDMAKHPRCTAEGFLSPPYLDVPLSFVYQKDRSDVHIFLNDLSHPQYLCYVADNFRHVDFRRVEQPVMVFHDKARRKFRLCPMPPGVSPDTSTYGRFCFARDATGVDNVPVPSVLLTLDNGLAHSLSKNAWIMYRKTKEPDIRRQRPEISHVQLCETITQMWFSETPEIRERWKLMAQEALVHYIEKKKEAANNNASNGRMEEEPSG</sequence>
<protein>
    <recommendedName>
        <fullName evidence="1">HMG box domain-containing protein</fullName>
    </recommendedName>
</protein>
<accession>A0A9P9L0B7</accession>